<sequence>MLALPSKLKQGGGLRVLDRLLVKEVAEPEANLPCTCKVRFPNLNKFHCFQLEMLVQDLFTERKLSVLNGLGHWLDCHDDTEGCCLGLNCLLIF</sequence>
<dbReference type="GeneTree" id="ENSGT01030000235142"/>
<reference evidence="1" key="1">
    <citation type="submission" date="2025-08" db="UniProtKB">
        <authorList>
            <consortium name="Ensembl"/>
        </authorList>
    </citation>
    <scope>IDENTIFICATION</scope>
</reference>
<keyword evidence="2" id="KW-1185">Reference proteome</keyword>
<evidence type="ECO:0000313" key="1">
    <source>
        <dbReference type="Ensembl" id="ENSMMSP00000022704.1"/>
    </source>
</evidence>
<proteinExistence type="predicted"/>
<accession>A0A8C6DZZ0</accession>
<reference evidence="1" key="2">
    <citation type="submission" date="2025-09" db="UniProtKB">
        <authorList>
            <consortium name="Ensembl"/>
        </authorList>
    </citation>
    <scope>IDENTIFICATION</scope>
</reference>
<organism evidence="1 2">
    <name type="scientific">Moschus moschiferus</name>
    <name type="common">Siberian musk deer</name>
    <name type="synonym">Moschus sibiricus</name>
    <dbReference type="NCBI Taxonomy" id="68415"/>
    <lineage>
        <taxon>Eukaryota</taxon>
        <taxon>Metazoa</taxon>
        <taxon>Chordata</taxon>
        <taxon>Craniata</taxon>
        <taxon>Vertebrata</taxon>
        <taxon>Euteleostomi</taxon>
        <taxon>Mammalia</taxon>
        <taxon>Eutheria</taxon>
        <taxon>Laurasiatheria</taxon>
        <taxon>Artiodactyla</taxon>
        <taxon>Ruminantia</taxon>
        <taxon>Pecora</taxon>
        <taxon>Moschidae</taxon>
        <taxon>Moschus</taxon>
    </lineage>
</organism>
<dbReference type="Ensembl" id="ENSMMST00000025139.1">
    <property type="protein sequence ID" value="ENSMMSP00000022704.1"/>
    <property type="gene ID" value="ENSMMSG00000017122.1"/>
</dbReference>
<dbReference type="AlphaFoldDB" id="A0A8C6DZZ0"/>
<dbReference type="Proteomes" id="UP000694544">
    <property type="component" value="Unplaced"/>
</dbReference>
<protein>
    <submittedName>
        <fullName evidence="1">Uncharacterized protein</fullName>
    </submittedName>
</protein>
<name>A0A8C6DZZ0_MOSMO</name>
<evidence type="ECO:0000313" key="2">
    <source>
        <dbReference type="Proteomes" id="UP000694544"/>
    </source>
</evidence>